<feature type="repeat" description="TPR" evidence="4">
    <location>
        <begin position="76"/>
        <end position="109"/>
    </location>
</feature>
<dbReference type="Pfam" id="PF07676">
    <property type="entry name" value="PD40"/>
    <property type="match status" value="2"/>
</dbReference>
<reference evidence="8 9" key="1">
    <citation type="submission" date="2019-02" db="EMBL/GenBank/DDBJ databases">
        <title>Genome sequence of the sea-ice species Brumimicrobium glaciale.</title>
        <authorList>
            <person name="Bowman J.P."/>
        </authorList>
    </citation>
    <scope>NUCLEOTIDE SEQUENCE [LARGE SCALE GENOMIC DNA]</scope>
    <source>
        <strain evidence="8 9">IC156</strain>
    </source>
</reference>
<feature type="domain" description="OmpA-like" evidence="7">
    <location>
        <begin position="577"/>
        <end position="701"/>
    </location>
</feature>
<dbReference type="InterPro" id="IPR019734">
    <property type="entry name" value="TPR_rpt"/>
</dbReference>
<organism evidence="8 9">
    <name type="scientific">Brumimicrobium glaciale</name>
    <dbReference type="NCBI Taxonomy" id="200475"/>
    <lineage>
        <taxon>Bacteria</taxon>
        <taxon>Pseudomonadati</taxon>
        <taxon>Bacteroidota</taxon>
        <taxon>Flavobacteriia</taxon>
        <taxon>Flavobacteriales</taxon>
        <taxon>Crocinitomicaceae</taxon>
        <taxon>Brumimicrobium</taxon>
    </lineage>
</organism>
<dbReference type="SUPFAM" id="SSF82171">
    <property type="entry name" value="DPP6 N-terminal domain-like"/>
    <property type="match status" value="1"/>
</dbReference>
<dbReference type="InterPro" id="IPR011042">
    <property type="entry name" value="6-blade_b-propeller_TolB-like"/>
</dbReference>
<proteinExistence type="predicted"/>
<dbReference type="InterPro" id="IPR011659">
    <property type="entry name" value="WD40"/>
</dbReference>
<dbReference type="Gene3D" id="1.25.40.10">
    <property type="entry name" value="Tetratricopeptide repeat domain"/>
    <property type="match status" value="1"/>
</dbReference>
<dbReference type="EMBL" id="SETE01000001">
    <property type="protein sequence ID" value="RYM35936.1"/>
    <property type="molecule type" value="Genomic_DNA"/>
</dbReference>
<dbReference type="PANTHER" id="PTHR30329:SF21">
    <property type="entry name" value="LIPOPROTEIN YIAD-RELATED"/>
    <property type="match status" value="1"/>
</dbReference>
<dbReference type="PRINTS" id="PR01021">
    <property type="entry name" value="OMPADOMAIN"/>
</dbReference>
<dbReference type="Proteomes" id="UP000293952">
    <property type="component" value="Unassembled WGS sequence"/>
</dbReference>
<keyword evidence="2 5" id="KW-0472">Membrane</keyword>
<keyword evidence="4" id="KW-0802">TPR repeat</keyword>
<keyword evidence="9" id="KW-1185">Reference proteome</keyword>
<dbReference type="Pfam" id="PF00691">
    <property type="entry name" value="OmpA"/>
    <property type="match status" value="1"/>
</dbReference>
<dbReference type="GO" id="GO:0009279">
    <property type="term" value="C:cell outer membrane"/>
    <property type="evidence" value="ECO:0007669"/>
    <property type="project" value="UniProtKB-SubCell"/>
</dbReference>
<evidence type="ECO:0000256" key="5">
    <source>
        <dbReference type="PROSITE-ProRule" id="PRU00473"/>
    </source>
</evidence>
<evidence type="ECO:0000256" key="4">
    <source>
        <dbReference type="PROSITE-ProRule" id="PRU00339"/>
    </source>
</evidence>
<dbReference type="PROSITE" id="PS50005">
    <property type="entry name" value="TPR"/>
    <property type="match status" value="1"/>
</dbReference>
<comment type="subcellular location">
    <subcellularLocation>
        <location evidence="1">Cell outer membrane</location>
    </subcellularLocation>
</comment>
<evidence type="ECO:0000256" key="3">
    <source>
        <dbReference type="ARBA" id="ARBA00023237"/>
    </source>
</evidence>
<dbReference type="SUPFAM" id="SSF48452">
    <property type="entry name" value="TPR-like"/>
    <property type="match status" value="1"/>
</dbReference>
<evidence type="ECO:0000256" key="1">
    <source>
        <dbReference type="ARBA" id="ARBA00004442"/>
    </source>
</evidence>
<dbReference type="Gene3D" id="2.60.40.1120">
    <property type="entry name" value="Carboxypeptidase-like, regulatory domain"/>
    <property type="match status" value="1"/>
</dbReference>
<evidence type="ECO:0000256" key="2">
    <source>
        <dbReference type="ARBA" id="ARBA00023136"/>
    </source>
</evidence>
<protein>
    <recommendedName>
        <fullName evidence="7">OmpA-like domain-containing protein</fullName>
    </recommendedName>
</protein>
<dbReference type="InterPro" id="IPR050330">
    <property type="entry name" value="Bact_OuterMem_StrucFunc"/>
</dbReference>
<dbReference type="PROSITE" id="PS51123">
    <property type="entry name" value="OMPA_2"/>
    <property type="match status" value="1"/>
</dbReference>
<name>A0A4Q4KQX0_9FLAO</name>
<comment type="caution">
    <text evidence="8">The sequence shown here is derived from an EMBL/GenBank/DDBJ whole genome shotgun (WGS) entry which is preliminary data.</text>
</comment>
<dbReference type="PANTHER" id="PTHR30329">
    <property type="entry name" value="STATOR ELEMENT OF FLAGELLAR MOTOR COMPLEX"/>
    <property type="match status" value="1"/>
</dbReference>
<dbReference type="InterPro" id="IPR036737">
    <property type="entry name" value="OmpA-like_sf"/>
</dbReference>
<dbReference type="RefSeq" id="WP_130092302.1">
    <property type="nucleotide sequence ID" value="NZ_SETE01000001.1"/>
</dbReference>
<dbReference type="Gene3D" id="3.30.1330.60">
    <property type="entry name" value="OmpA-like domain"/>
    <property type="match status" value="1"/>
</dbReference>
<sequence length="701" mass="79716">MKTIILILILSVFSISLIAQEVTFDKKNFKDNKKEFKEAESQMETADELMLPQPFPRYSQALGYYLEAQAFNPKSAHVNYQIGMCYLNAPQKFKALEYFQNAFALNADLNADIHYFLGRGYHLKMEWDKAITHYELHKSRIDSKKELEALMDVNKRIFECQSGKELVKTPVRVWIDNMGKEINSEYPEYGMVLTANASEIFFTSRRPNTTGGFRDEFIDAYFEDVYSSNSFTKKGWTSAVNIGSPINTERHDAAVAMNPDGSKMIVYIDDKGDGNLYESVRKGNLWSKPKKFDNAICSPYHEASAWYSPDGKQLYFVSERPLEKRGDPKDRDIYIASWNEEKEEWGNVERLPETINSIYNEDGIFVHPDGKTIYFSSKGHNSMGGYDVFKVVKQEDGTWTKPENLGYPINTPDDDVFFVVAANGRDAYMTSFREDGFGDKDLYKVTLLGAKKNPILSGEDMLLANATVAIRAVQIEPKIEVSGSQLMILKGIVRDDETKKPLLASIELVDNETNQVIAEFTSDSESGRYLVSLPGGKNYGIAVKAKDYLFHSENFDVKQDASYKEVEIKIDLKKVDVGKSIVLKNIFFDLSKFSLRNESEIELNRLTQLLNENPSLRIEISGHTDSRGSAAFNKELSKNRAKAVVDYLINKGIQKDRLVFAGYGMEKPIKTDAEIAKMSRKTDKEAAHQQNRRTEFKVLSK</sequence>
<dbReference type="InterPro" id="IPR006665">
    <property type="entry name" value="OmpA-like"/>
</dbReference>
<evidence type="ECO:0000313" key="8">
    <source>
        <dbReference type="EMBL" id="RYM35936.1"/>
    </source>
</evidence>
<gene>
    <name evidence="8" type="ORF">ERX46_02780</name>
</gene>
<keyword evidence="3" id="KW-0998">Cell outer membrane</keyword>
<feature type="region of interest" description="Disordered" evidence="6">
    <location>
        <begin position="677"/>
        <end position="701"/>
    </location>
</feature>
<dbReference type="InterPro" id="IPR006664">
    <property type="entry name" value="OMP_bac"/>
</dbReference>
<evidence type="ECO:0000259" key="7">
    <source>
        <dbReference type="PROSITE" id="PS51123"/>
    </source>
</evidence>
<dbReference type="AlphaFoldDB" id="A0A4Q4KQX0"/>
<dbReference type="SUPFAM" id="SSF103088">
    <property type="entry name" value="OmpA-like"/>
    <property type="match status" value="1"/>
</dbReference>
<dbReference type="OrthoDB" id="9809364at2"/>
<evidence type="ECO:0000313" key="9">
    <source>
        <dbReference type="Proteomes" id="UP000293952"/>
    </source>
</evidence>
<dbReference type="CDD" id="cd07185">
    <property type="entry name" value="OmpA_C-like"/>
    <property type="match status" value="1"/>
</dbReference>
<dbReference type="InterPro" id="IPR011990">
    <property type="entry name" value="TPR-like_helical_dom_sf"/>
</dbReference>
<dbReference type="Gene3D" id="2.120.10.30">
    <property type="entry name" value="TolB, C-terminal domain"/>
    <property type="match status" value="1"/>
</dbReference>
<accession>A0A4Q4KQX0</accession>
<evidence type="ECO:0000256" key="6">
    <source>
        <dbReference type="SAM" id="MobiDB-lite"/>
    </source>
</evidence>